<organism evidence="2 3">
    <name type="scientific">Ignelater luminosus</name>
    <name type="common">Cucubano</name>
    <name type="synonym">Pyrophorus luminosus</name>
    <dbReference type="NCBI Taxonomy" id="2038154"/>
    <lineage>
        <taxon>Eukaryota</taxon>
        <taxon>Metazoa</taxon>
        <taxon>Ecdysozoa</taxon>
        <taxon>Arthropoda</taxon>
        <taxon>Hexapoda</taxon>
        <taxon>Insecta</taxon>
        <taxon>Pterygota</taxon>
        <taxon>Neoptera</taxon>
        <taxon>Endopterygota</taxon>
        <taxon>Coleoptera</taxon>
        <taxon>Polyphaga</taxon>
        <taxon>Elateriformia</taxon>
        <taxon>Elateroidea</taxon>
        <taxon>Elateridae</taxon>
        <taxon>Agrypninae</taxon>
        <taxon>Pyrophorini</taxon>
        <taxon>Ignelater</taxon>
    </lineage>
</organism>
<evidence type="ECO:0008006" key="4">
    <source>
        <dbReference type="Google" id="ProtNLM"/>
    </source>
</evidence>
<keyword evidence="3" id="KW-1185">Reference proteome</keyword>
<comment type="caution">
    <text evidence="2">The sequence shown here is derived from an EMBL/GenBank/DDBJ whole genome shotgun (WGS) entry which is preliminary data.</text>
</comment>
<name>A0A8K0G2X7_IGNLU</name>
<dbReference type="EMBL" id="VTPC01090297">
    <property type="protein sequence ID" value="KAF2883753.1"/>
    <property type="molecule type" value="Genomic_DNA"/>
</dbReference>
<keyword evidence="1" id="KW-0732">Signal</keyword>
<evidence type="ECO:0000256" key="1">
    <source>
        <dbReference type="SAM" id="SignalP"/>
    </source>
</evidence>
<gene>
    <name evidence="2" type="ORF">ILUMI_22417</name>
</gene>
<evidence type="ECO:0000313" key="2">
    <source>
        <dbReference type="EMBL" id="KAF2883753.1"/>
    </source>
</evidence>
<accession>A0A8K0G2X7</accession>
<feature type="signal peptide" evidence="1">
    <location>
        <begin position="1"/>
        <end position="19"/>
    </location>
</feature>
<proteinExistence type="predicted"/>
<protein>
    <recommendedName>
        <fullName evidence="4">Single domain-containing protein</fullName>
    </recommendedName>
</protein>
<dbReference type="AlphaFoldDB" id="A0A8K0G2X7"/>
<sequence>MKLLATISLVFLLISTALQQDIKEGGLTLLEWSKKCNDHFVSYPESTEKEFRLSGYCELYICEKISGQIAMRIDSCPEREVNGKKCVQQPIKSLQYPQCCRLKCFD</sequence>
<dbReference type="Proteomes" id="UP000801492">
    <property type="component" value="Unassembled WGS sequence"/>
</dbReference>
<evidence type="ECO:0000313" key="3">
    <source>
        <dbReference type="Proteomes" id="UP000801492"/>
    </source>
</evidence>
<reference evidence="2" key="1">
    <citation type="submission" date="2019-08" db="EMBL/GenBank/DDBJ databases">
        <title>The genome of the North American firefly Photinus pyralis.</title>
        <authorList>
            <consortium name="Photinus pyralis genome working group"/>
            <person name="Fallon T.R."/>
            <person name="Sander Lower S.E."/>
            <person name="Weng J.-K."/>
        </authorList>
    </citation>
    <scope>NUCLEOTIDE SEQUENCE</scope>
    <source>
        <strain evidence="2">TRF0915ILg1</strain>
        <tissue evidence="2">Whole body</tissue>
    </source>
</reference>
<feature type="chain" id="PRO_5035473499" description="Single domain-containing protein" evidence="1">
    <location>
        <begin position="20"/>
        <end position="106"/>
    </location>
</feature>